<dbReference type="Proteomes" id="UP000269301">
    <property type="component" value="Unassembled WGS sequence"/>
</dbReference>
<evidence type="ECO:0008006" key="3">
    <source>
        <dbReference type="Google" id="ProtNLM"/>
    </source>
</evidence>
<proteinExistence type="predicted"/>
<dbReference type="RefSeq" id="WP_121203546.1">
    <property type="nucleotide sequence ID" value="NZ_RBZP01000002.1"/>
</dbReference>
<evidence type="ECO:0000313" key="2">
    <source>
        <dbReference type="Proteomes" id="UP000269301"/>
    </source>
</evidence>
<comment type="caution">
    <text evidence="1">The sequence shown here is derived from an EMBL/GenBank/DDBJ whole genome shotgun (WGS) entry which is preliminary data.</text>
</comment>
<gene>
    <name evidence="1" type="ORF">D8M06_06380</name>
</gene>
<reference evidence="1 2" key="1">
    <citation type="journal article" date="2016" name="Int. J. Syst. Evol. Microbiol.">
        <title>Oceanobacillus halophilus sp. nov., a novel moderately halophilic bacterium from a hypersaline lake.</title>
        <authorList>
            <person name="Amoozegar M.A."/>
            <person name="Bagheri M."/>
            <person name="Makhdoumi A."/>
            <person name="Nikou M.M."/>
            <person name="Fazeli S.A.S."/>
            <person name="Schumann P."/>
            <person name="Sproer C."/>
            <person name="Sanchez-Porro C."/>
            <person name="Ventosa A."/>
        </authorList>
    </citation>
    <scope>NUCLEOTIDE SEQUENCE [LARGE SCALE GENOMIC DNA]</scope>
    <source>
        <strain evidence="1 2">DSM 23996</strain>
    </source>
</reference>
<dbReference type="OrthoDB" id="9770238at2"/>
<dbReference type="EMBL" id="RBZP01000002">
    <property type="protein sequence ID" value="RKQ35874.1"/>
    <property type="molecule type" value="Genomic_DNA"/>
</dbReference>
<accession>A0A495A8H5</accession>
<organism evidence="1 2">
    <name type="scientific">Oceanobacillus halophilus</name>
    <dbReference type="NCBI Taxonomy" id="930130"/>
    <lineage>
        <taxon>Bacteria</taxon>
        <taxon>Bacillati</taxon>
        <taxon>Bacillota</taxon>
        <taxon>Bacilli</taxon>
        <taxon>Bacillales</taxon>
        <taxon>Bacillaceae</taxon>
        <taxon>Oceanobacillus</taxon>
    </lineage>
</organism>
<dbReference type="AlphaFoldDB" id="A0A495A8H5"/>
<sequence>MGYEPATFKKSVEVLMDESINVEPIMTKKIQLEDIVEEGFHSLSNDLNQAKILIELSGGK</sequence>
<evidence type="ECO:0000313" key="1">
    <source>
        <dbReference type="EMBL" id="RKQ35874.1"/>
    </source>
</evidence>
<protein>
    <recommendedName>
        <fullName evidence="3">Alcohol dehydrogenase-like C-terminal domain-containing protein</fullName>
    </recommendedName>
</protein>
<name>A0A495A8H5_9BACI</name>
<keyword evidence="2" id="KW-1185">Reference proteome</keyword>